<keyword evidence="10" id="KW-1185">Reference proteome</keyword>
<evidence type="ECO:0000256" key="2">
    <source>
        <dbReference type="ARBA" id="ARBA00010145"/>
    </source>
</evidence>
<name>M2Z384_9PROT</name>
<dbReference type="STRING" id="1244869.H261_16413"/>
<feature type="transmembrane region" description="Helical" evidence="8">
    <location>
        <begin position="288"/>
        <end position="312"/>
    </location>
</feature>
<feature type="transmembrane region" description="Helical" evidence="8">
    <location>
        <begin position="204"/>
        <end position="221"/>
    </location>
</feature>
<evidence type="ECO:0000256" key="5">
    <source>
        <dbReference type="ARBA" id="ARBA00022692"/>
    </source>
</evidence>
<evidence type="ECO:0000256" key="3">
    <source>
        <dbReference type="ARBA" id="ARBA00022448"/>
    </source>
</evidence>
<comment type="caution">
    <text evidence="9">The sequence shown here is derived from an EMBL/GenBank/DDBJ whole genome shotgun (WGS) entry which is preliminary data.</text>
</comment>
<gene>
    <name evidence="9" type="ORF">H261_16413</name>
</gene>
<dbReference type="PATRIC" id="fig|1244869.3.peg.3292"/>
<comment type="subcellular location">
    <subcellularLocation>
        <location evidence="1">Cell membrane</location>
        <topology evidence="1">Multi-pass membrane protein</topology>
    </subcellularLocation>
</comment>
<evidence type="ECO:0000256" key="1">
    <source>
        <dbReference type="ARBA" id="ARBA00004651"/>
    </source>
</evidence>
<evidence type="ECO:0000313" key="9">
    <source>
        <dbReference type="EMBL" id="EME68815.1"/>
    </source>
</evidence>
<dbReference type="PANTHER" id="PTHR36838">
    <property type="entry name" value="AUXIN EFFLUX CARRIER FAMILY PROTEIN"/>
    <property type="match status" value="1"/>
</dbReference>
<feature type="transmembrane region" description="Helical" evidence="8">
    <location>
        <begin position="177"/>
        <end position="198"/>
    </location>
</feature>
<evidence type="ECO:0000313" key="10">
    <source>
        <dbReference type="Proteomes" id="UP000011744"/>
    </source>
</evidence>
<feature type="transmembrane region" description="Helical" evidence="8">
    <location>
        <begin position="40"/>
        <end position="58"/>
    </location>
</feature>
<comment type="similarity">
    <text evidence="2">Belongs to the auxin efflux carrier (TC 2.A.69) family.</text>
</comment>
<feature type="transmembrane region" description="Helical" evidence="8">
    <location>
        <begin position="130"/>
        <end position="156"/>
    </location>
</feature>
<evidence type="ECO:0000256" key="8">
    <source>
        <dbReference type="SAM" id="Phobius"/>
    </source>
</evidence>
<evidence type="ECO:0000256" key="6">
    <source>
        <dbReference type="ARBA" id="ARBA00022989"/>
    </source>
</evidence>
<dbReference type="InterPro" id="IPR004776">
    <property type="entry name" value="Mem_transp_PIN-like"/>
</dbReference>
<sequence length="316" mass="32383">MPCVIQVLATLAPVIALIALGHQMRSRRWVDDSFWLPAERATFFLFFPALLITALARARLDGLPVGGIMAAEAGAVLIMAVATGLAASWLRQAPWRLDGPAFTSLFQCSMRPNTYVGLAVAAGLWGGQGVALVAICTAAVVPLVNLLGILALLRWAGKEGASFRWGVVLRQIVTNPLILSCVIGIALNLGGIGLPPVVGPFLDILAGASLPLGLLAVGAGIRLGELRRAGPSVALSIAAKMAVLPLLALALGALCGLEGLALAAAALYAALPAAPVSYLVARQMGGDAPLVATMLSAQTVAAALIMPVWILAVPGY</sequence>
<evidence type="ECO:0000256" key="7">
    <source>
        <dbReference type="ARBA" id="ARBA00023136"/>
    </source>
</evidence>
<feature type="transmembrane region" description="Helical" evidence="8">
    <location>
        <begin position="70"/>
        <end position="90"/>
    </location>
</feature>
<keyword evidence="4" id="KW-1003">Cell membrane</keyword>
<dbReference type="Proteomes" id="UP000011744">
    <property type="component" value="Unassembled WGS sequence"/>
</dbReference>
<evidence type="ECO:0000256" key="4">
    <source>
        <dbReference type="ARBA" id="ARBA00022475"/>
    </source>
</evidence>
<feature type="transmembrane region" description="Helical" evidence="8">
    <location>
        <begin position="260"/>
        <end position="281"/>
    </location>
</feature>
<dbReference type="GO" id="GO:0005886">
    <property type="term" value="C:plasma membrane"/>
    <property type="evidence" value="ECO:0007669"/>
    <property type="project" value="UniProtKB-SubCell"/>
</dbReference>
<dbReference type="PANTHER" id="PTHR36838:SF4">
    <property type="entry name" value="AUXIN EFFLUX CARRIER FAMILY PROTEIN"/>
    <property type="match status" value="1"/>
</dbReference>
<keyword evidence="5 8" id="KW-0812">Transmembrane</keyword>
<dbReference type="Gene3D" id="1.20.1530.20">
    <property type="match status" value="1"/>
</dbReference>
<dbReference type="eggNOG" id="COG0679">
    <property type="taxonomic scope" value="Bacteria"/>
</dbReference>
<dbReference type="Pfam" id="PF03547">
    <property type="entry name" value="Mem_trans"/>
    <property type="match status" value="1"/>
</dbReference>
<dbReference type="EMBL" id="AONQ01000051">
    <property type="protein sequence ID" value="EME68815.1"/>
    <property type="molecule type" value="Genomic_DNA"/>
</dbReference>
<dbReference type="AlphaFoldDB" id="M2Z384"/>
<keyword evidence="3" id="KW-0813">Transport</keyword>
<organism evidence="9 10">
    <name type="scientific">Paramagnetospirillum caucaseum</name>
    <dbReference type="NCBI Taxonomy" id="1244869"/>
    <lineage>
        <taxon>Bacteria</taxon>
        <taxon>Pseudomonadati</taxon>
        <taxon>Pseudomonadota</taxon>
        <taxon>Alphaproteobacteria</taxon>
        <taxon>Rhodospirillales</taxon>
        <taxon>Magnetospirillaceae</taxon>
        <taxon>Paramagnetospirillum</taxon>
    </lineage>
</organism>
<keyword evidence="6 8" id="KW-1133">Transmembrane helix</keyword>
<reference evidence="9 10" key="1">
    <citation type="journal article" date="2014" name="Genome Announc.">
        <title>Draft Genome Sequence of Magnetospirillum sp. Strain SO-1, a Freshwater Magnetotactic Bacterium Isolated from the Ol'khovka River, Russia.</title>
        <authorList>
            <person name="Grouzdev D.S."/>
            <person name="Dziuba M.V."/>
            <person name="Sukhacheva M.S."/>
            <person name="Mardanov A.V."/>
            <person name="Beletskiy A.V."/>
            <person name="Kuznetsov B.B."/>
            <person name="Skryabin K.G."/>
        </authorList>
    </citation>
    <scope>NUCLEOTIDE SEQUENCE [LARGE SCALE GENOMIC DNA]</scope>
    <source>
        <strain evidence="9 10">SO-1</strain>
    </source>
</reference>
<dbReference type="GO" id="GO:0055085">
    <property type="term" value="P:transmembrane transport"/>
    <property type="evidence" value="ECO:0007669"/>
    <property type="project" value="InterPro"/>
</dbReference>
<protein>
    <submittedName>
        <fullName evidence="9">Permease</fullName>
    </submittedName>
</protein>
<keyword evidence="7 8" id="KW-0472">Membrane</keyword>
<proteinExistence type="inferred from homology"/>
<accession>M2Z384</accession>
<feature type="transmembrane region" description="Helical" evidence="8">
    <location>
        <begin position="233"/>
        <end position="254"/>
    </location>
</feature>
<dbReference type="InterPro" id="IPR038770">
    <property type="entry name" value="Na+/solute_symporter_sf"/>
</dbReference>